<evidence type="ECO:0000256" key="2">
    <source>
        <dbReference type="ARBA" id="ARBA00022723"/>
    </source>
</evidence>
<evidence type="ECO:0000256" key="6">
    <source>
        <dbReference type="SAM" id="SignalP"/>
    </source>
</evidence>
<dbReference type="Pfam" id="PF00491">
    <property type="entry name" value="Arginase"/>
    <property type="match status" value="1"/>
</dbReference>
<feature type="binding site" evidence="4">
    <location>
        <position position="165"/>
    </location>
    <ligand>
        <name>Mn(2+)</name>
        <dbReference type="ChEBI" id="CHEBI:29035"/>
        <label>1</label>
    </ligand>
</feature>
<dbReference type="GO" id="GO:0033389">
    <property type="term" value="P:putrescine biosynthetic process from arginine, via agmatine"/>
    <property type="evidence" value="ECO:0007669"/>
    <property type="project" value="TreeGrafter"/>
</dbReference>
<dbReference type="OrthoDB" id="288726at2759"/>
<feature type="signal peptide" evidence="6">
    <location>
        <begin position="1"/>
        <end position="18"/>
    </location>
</feature>
<keyword evidence="4" id="KW-0464">Manganese</keyword>
<dbReference type="PANTHER" id="PTHR11358">
    <property type="entry name" value="ARGINASE/AGMATINASE"/>
    <property type="match status" value="1"/>
</dbReference>
<dbReference type="PRINTS" id="PR00116">
    <property type="entry name" value="ARGINASE"/>
</dbReference>
<dbReference type="GO" id="GO:0046872">
    <property type="term" value="F:metal ion binding"/>
    <property type="evidence" value="ECO:0007669"/>
    <property type="project" value="UniProtKB-KW"/>
</dbReference>
<keyword evidence="3 5" id="KW-0378">Hydrolase</keyword>
<dbReference type="InterPro" id="IPR006035">
    <property type="entry name" value="Ureohydrolase"/>
</dbReference>
<dbReference type="Proteomes" id="UP000799424">
    <property type="component" value="Unassembled WGS sequence"/>
</dbReference>
<feature type="binding site" evidence="4">
    <location>
        <position position="189"/>
    </location>
    <ligand>
        <name>Mn(2+)</name>
        <dbReference type="ChEBI" id="CHEBI:29035"/>
        <label>1</label>
    </ligand>
</feature>
<protein>
    <submittedName>
        <fullName evidence="7">Putative Agmatinase</fullName>
    </submittedName>
</protein>
<dbReference type="PANTHER" id="PTHR11358:SF26">
    <property type="entry name" value="GUANIDINO ACID HYDROLASE, MITOCHONDRIAL"/>
    <property type="match status" value="1"/>
</dbReference>
<gene>
    <name evidence="7" type="ORF">CC86DRAFT_471358</name>
</gene>
<dbReference type="EMBL" id="MU006241">
    <property type="protein sequence ID" value="KAF2820226.1"/>
    <property type="molecule type" value="Genomic_DNA"/>
</dbReference>
<sequence>MAQIMIVFAVLLSKPGAAIPGSPYEQGLLADGKWDFDWGYSGITTFGHLPHVKCLTHTSEVYDFAVIGIPFDTAVSYKPGARFGPRAIRSASARHLPSRGFDTHAGLNPYMDWARITDCGDIPVSPFDNALALQQMTEGLEELGAHQSSKGNPAPPKLLILGGDHSVALPALRALFRVHGQPISIVHFDAHMDTLHPHSYPSQWSSAQTEFTHGSMFWQAYAEGLIKSNSSVHVGLRTRLTGTDWSDYRNDDQQGYLRLTTNDIDDIGTRGIIDAIQSRIGHSLPVYLSIDIDVLDPAFAPGTGAPEAGGWTMRELSRVLRGIEKLNIVGADIVEVAPAYDDRGETTAYAAAQIAYEILTNWVVLGKKALMNQGNNPNKSEL</sequence>
<dbReference type="PIRSF" id="PIRSF036979">
    <property type="entry name" value="Arginase"/>
    <property type="match status" value="1"/>
</dbReference>
<feature type="binding site" evidence="4">
    <location>
        <position position="191"/>
    </location>
    <ligand>
        <name>Mn(2+)</name>
        <dbReference type="ChEBI" id="CHEBI:29035"/>
        <label>1</label>
    </ligand>
</feature>
<dbReference type="PROSITE" id="PS01053">
    <property type="entry name" value="ARGINASE_1"/>
    <property type="match status" value="1"/>
</dbReference>
<keyword evidence="8" id="KW-1185">Reference proteome</keyword>
<dbReference type="InterPro" id="IPR005925">
    <property type="entry name" value="Agmatinase-rel"/>
</dbReference>
<dbReference type="NCBIfam" id="TIGR01230">
    <property type="entry name" value="agmatinase"/>
    <property type="match status" value="1"/>
</dbReference>
<name>A0A6A6ZGY0_9PLEO</name>
<evidence type="ECO:0000313" key="7">
    <source>
        <dbReference type="EMBL" id="KAF2820226.1"/>
    </source>
</evidence>
<dbReference type="CDD" id="cd11592">
    <property type="entry name" value="Agmatinase_PAH"/>
    <property type="match status" value="1"/>
</dbReference>
<evidence type="ECO:0000256" key="3">
    <source>
        <dbReference type="ARBA" id="ARBA00022801"/>
    </source>
</evidence>
<keyword evidence="2 4" id="KW-0479">Metal-binding</keyword>
<organism evidence="7 8">
    <name type="scientific">Ophiobolus disseminans</name>
    <dbReference type="NCBI Taxonomy" id="1469910"/>
    <lineage>
        <taxon>Eukaryota</taxon>
        <taxon>Fungi</taxon>
        <taxon>Dikarya</taxon>
        <taxon>Ascomycota</taxon>
        <taxon>Pezizomycotina</taxon>
        <taxon>Dothideomycetes</taxon>
        <taxon>Pleosporomycetidae</taxon>
        <taxon>Pleosporales</taxon>
        <taxon>Pleosporineae</taxon>
        <taxon>Phaeosphaeriaceae</taxon>
        <taxon>Ophiobolus</taxon>
    </lineage>
</organism>
<feature type="chain" id="PRO_5025375800" evidence="6">
    <location>
        <begin position="19"/>
        <end position="382"/>
    </location>
</feature>
<dbReference type="Gene3D" id="3.40.800.10">
    <property type="entry name" value="Ureohydrolase domain"/>
    <property type="match status" value="1"/>
</dbReference>
<feature type="binding site" evidence="4">
    <location>
        <position position="293"/>
    </location>
    <ligand>
        <name>Mn(2+)</name>
        <dbReference type="ChEBI" id="CHEBI:29035"/>
        <label>1</label>
    </ligand>
</feature>
<reference evidence="7" key="1">
    <citation type="journal article" date="2020" name="Stud. Mycol.">
        <title>101 Dothideomycetes genomes: a test case for predicting lifestyles and emergence of pathogens.</title>
        <authorList>
            <person name="Haridas S."/>
            <person name="Albert R."/>
            <person name="Binder M."/>
            <person name="Bloem J."/>
            <person name="Labutti K."/>
            <person name="Salamov A."/>
            <person name="Andreopoulos B."/>
            <person name="Baker S."/>
            <person name="Barry K."/>
            <person name="Bills G."/>
            <person name="Bluhm B."/>
            <person name="Cannon C."/>
            <person name="Castanera R."/>
            <person name="Culley D."/>
            <person name="Daum C."/>
            <person name="Ezra D."/>
            <person name="Gonzalez J."/>
            <person name="Henrissat B."/>
            <person name="Kuo A."/>
            <person name="Liang C."/>
            <person name="Lipzen A."/>
            <person name="Lutzoni F."/>
            <person name="Magnuson J."/>
            <person name="Mondo S."/>
            <person name="Nolan M."/>
            <person name="Ohm R."/>
            <person name="Pangilinan J."/>
            <person name="Park H.-J."/>
            <person name="Ramirez L."/>
            <person name="Alfaro M."/>
            <person name="Sun H."/>
            <person name="Tritt A."/>
            <person name="Yoshinaga Y."/>
            <person name="Zwiers L.-H."/>
            <person name="Turgeon B."/>
            <person name="Goodwin S."/>
            <person name="Spatafora J."/>
            <person name="Crous P."/>
            <person name="Grigoriev I."/>
        </authorList>
    </citation>
    <scope>NUCLEOTIDE SEQUENCE</scope>
    <source>
        <strain evidence="7">CBS 113818</strain>
    </source>
</reference>
<dbReference type="InterPro" id="IPR023696">
    <property type="entry name" value="Ureohydrolase_dom_sf"/>
</dbReference>
<dbReference type="PROSITE" id="PS51409">
    <property type="entry name" value="ARGINASE_2"/>
    <property type="match status" value="1"/>
</dbReference>
<proteinExistence type="inferred from homology"/>
<evidence type="ECO:0000313" key="8">
    <source>
        <dbReference type="Proteomes" id="UP000799424"/>
    </source>
</evidence>
<evidence type="ECO:0000256" key="5">
    <source>
        <dbReference type="RuleBase" id="RU003684"/>
    </source>
</evidence>
<accession>A0A6A6ZGY0</accession>
<evidence type="ECO:0000256" key="1">
    <source>
        <dbReference type="ARBA" id="ARBA00009227"/>
    </source>
</evidence>
<comment type="cofactor">
    <cofactor evidence="4">
        <name>Mn(2+)</name>
        <dbReference type="ChEBI" id="CHEBI:29035"/>
    </cofactor>
    <text evidence="4">Binds 2 manganese ions per subunit.</text>
</comment>
<dbReference type="GO" id="GO:0008783">
    <property type="term" value="F:agmatinase activity"/>
    <property type="evidence" value="ECO:0007669"/>
    <property type="project" value="TreeGrafter"/>
</dbReference>
<feature type="binding site" evidence="4">
    <location>
        <position position="291"/>
    </location>
    <ligand>
        <name>Mn(2+)</name>
        <dbReference type="ChEBI" id="CHEBI:29035"/>
        <label>1</label>
    </ligand>
</feature>
<evidence type="ECO:0000256" key="4">
    <source>
        <dbReference type="PIRSR" id="PIRSR036979-1"/>
    </source>
</evidence>
<dbReference type="FunFam" id="3.40.800.10:FF:000014">
    <property type="entry name" value="Arginase family protein"/>
    <property type="match status" value="1"/>
</dbReference>
<dbReference type="InterPro" id="IPR020855">
    <property type="entry name" value="Ureohydrolase_Mn_BS"/>
</dbReference>
<comment type="similarity">
    <text evidence="1">Belongs to the arginase family. Agmatinase subfamily.</text>
</comment>
<dbReference type="AlphaFoldDB" id="A0A6A6ZGY0"/>
<dbReference type="SUPFAM" id="SSF52768">
    <property type="entry name" value="Arginase/deacetylase"/>
    <property type="match status" value="1"/>
</dbReference>
<feature type="binding site" evidence="4">
    <location>
        <position position="193"/>
    </location>
    <ligand>
        <name>Mn(2+)</name>
        <dbReference type="ChEBI" id="CHEBI:29035"/>
        <label>1</label>
    </ligand>
</feature>
<keyword evidence="6" id="KW-0732">Signal</keyword>